<comment type="caution">
    <text evidence="7">The sequence shown here is derived from an EMBL/GenBank/DDBJ whole genome shotgun (WGS) entry which is preliminary data.</text>
</comment>
<feature type="transmembrane region" description="Helical" evidence="5">
    <location>
        <begin position="81"/>
        <end position="97"/>
    </location>
</feature>
<evidence type="ECO:0000313" key="8">
    <source>
        <dbReference type="Proteomes" id="UP001197795"/>
    </source>
</evidence>
<keyword evidence="7" id="KW-0436">Ligase</keyword>
<evidence type="ECO:0000256" key="3">
    <source>
        <dbReference type="ARBA" id="ARBA00022989"/>
    </source>
</evidence>
<dbReference type="PANTHER" id="PTHR37422">
    <property type="entry name" value="TEICHURONIC ACID BIOSYNTHESIS PROTEIN TUAE"/>
    <property type="match status" value="1"/>
</dbReference>
<protein>
    <submittedName>
        <fullName evidence="7">O-antigen ligase family protein</fullName>
    </submittedName>
</protein>
<evidence type="ECO:0000313" key="7">
    <source>
        <dbReference type="EMBL" id="MCC2120109.1"/>
    </source>
</evidence>
<keyword evidence="2 5" id="KW-0812">Transmembrane</keyword>
<feature type="transmembrane region" description="Helical" evidence="5">
    <location>
        <begin position="293"/>
        <end position="313"/>
    </location>
</feature>
<keyword evidence="3 5" id="KW-1133">Transmembrane helix</keyword>
<evidence type="ECO:0000256" key="2">
    <source>
        <dbReference type="ARBA" id="ARBA00022692"/>
    </source>
</evidence>
<evidence type="ECO:0000256" key="5">
    <source>
        <dbReference type="SAM" id="Phobius"/>
    </source>
</evidence>
<accession>A0AAE3A0M4</accession>
<dbReference type="EMBL" id="JAJEPV010000025">
    <property type="protein sequence ID" value="MCC2120109.1"/>
    <property type="molecule type" value="Genomic_DNA"/>
</dbReference>
<sequence>MKKQEQNTKETVSMLVYGYLVILFAGLPLYMQNKLVMIGNAKYLFFRNTTLVLGAFVVLAVLWQRIRGERTTKRTWKKTDVFMLLYLVSAIFSYGISPCREDVLLGYPGWYMGMVTQGLLVGIYFAVSRYYDGSRSIWWIARITAGIVTLIGLLNRLDIDVLGTFRGMENGEWNRTQLLSTIGNNNWYAGYISVTAGISLAAAFMGKQQVRALGLLGSFLFFASAITSNSTTAILAACGLSLLLLLLSLRKRDLLLRALEILMLLPLSVFMVRMFLLLHLTGLVLAGDAEKRLFFTPAWYVVFVVEVAVYLILQLRERQERSDRLESGRVFRTVVGLAVAVTLAALLLGCLLVAGYLPGSDKVSEAANGRLALWKVTILTYGKEGLLFQIFGMGPDSFYYALYQWGSDAMDWINRGLLDNNIYSNAHNEWLTLLVQQGILGVIAYGGIFLTAFRNLRISATRDPRALAVFLGLTGYLICSLFTFQHVLSTPFAFALLGMAEGVLCKVILIKF</sequence>
<name>A0AAE3A0M4_9FIRM</name>
<feature type="transmembrane region" description="Helical" evidence="5">
    <location>
        <begin position="109"/>
        <end position="127"/>
    </location>
</feature>
<feature type="transmembrane region" description="Helical" evidence="5">
    <location>
        <begin position="232"/>
        <end position="249"/>
    </location>
</feature>
<feature type="transmembrane region" description="Helical" evidence="5">
    <location>
        <begin position="261"/>
        <end position="287"/>
    </location>
</feature>
<keyword evidence="4 5" id="KW-0472">Membrane</keyword>
<evidence type="ECO:0000256" key="4">
    <source>
        <dbReference type="ARBA" id="ARBA00023136"/>
    </source>
</evidence>
<feature type="domain" description="O-antigen ligase-related" evidence="6">
    <location>
        <begin position="300"/>
        <end position="445"/>
    </location>
</feature>
<organism evidence="7 8">
    <name type="scientific">Waltera acetigignens</name>
    <dbReference type="NCBI Taxonomy" id="2981769"/>
    <lineage>
        <taxon>Bacteria</taxon>
        <taxon>Bacillati</taxon>
        <taxon>Bacillota</taxon>
        <taxon>Clostridia</taxon>
        <taxon>Lachnospirales</taxon>
        <taxon>Lachnospiraceae</taxon>
        <taxon>Waltera</taxon>
    </lineage>
</organism>
<keyword evidence="8" id="KW-1185">Reference proteome</keyword>
<feature type="transmembrane region" description="Helical" evidence="5">
    <location>
        <begin position="465"/>
        <end position="484"/>
    </location>
</feature>
<feature type="transmembrane region" description="Helical" evidence="5">
    <location>
        <begin position="139"/>
        <end position="157"/>
    </location>
</feature>
<gene>
    <name evidence="7" type="ORF">LKD75_11035</name>
</gene>
<evidence type="ECO:0000259" key="6">
    <source>
        <dbReference type="Pfam" id="PF04932"/>
    </source>
</evidence>
<feature type="transmembrane region" description="Helical" evidence="5">
    <location>
        <begin position="187"/>
        <end position="205"/>
    </location>
</feature>
<feature type="transmembrane region" description="Helical" evidence="5">
    <location>
        <begin position="490"/>
        <end position="509"/>
    </location>
</feature>
<feature type="transmembrane region" description="Helical" evidence="5">
    <location>
        <begin position="12"/>
        <end position="31"/>
    </location>
</feature>
<feature type="transmembrane region" description="Helical" evidence="5">
    <location>
        <begin position="43"/>
        <end position="61"/>
    </location>
</feature>
<dbReference type="Proteomes" id="UP001197795">
    <property type="component" value="Unassembled WGS sequence"/>
</dbReference>
<evidence type="ECO:0000256" key="1">
    <source>
        <dbReference type="ARBA" id="ARBA00004141"/>
    </source>
</evidence>
<proteinExistence type="predicted"/>
<dbReference type="PANTHER" id="PTHR37422:SF13">
    <property type="entry name" value="LIPOPOLYSACCHARIDE BIOSYNTHESIS PROTEIN PA4999-RELATED"/>
    <property type="match status" value="1"/>
</dbReference>
<dbReference type="RefSeq" id="WP_227733478.1">
    <property type="nucleotide sequence ID" value="NZ_JAJEPV010000025.1"/>
</dbReference>
<dbReference type="GO" id="GO:0016020">
    <property type="term" value="C:membrane"/>
    <property type="evidence" value="ECO:0007669"/>
    <property type="project" value="UniProtKB-SubCell"/>
</dbReference>
<dbReference type="GO" id="GO:0016874">
    <property type="term" value="F:ligase activity"/>
    <property type="evidence" value="ECO:0007669"/>
    <property type="project" value="UniProtKB-KW"/>
</dbReference>
<reference evidence="7 8" key="1">
    <citation type="submission" date="2021-10" db="EMBL/GenBank/DDBJ databases">
        <title>Anaerobic single-cell dispensing facilitates the cultivation of human gut bacteria.</title>
        <authorList>
            <person name="Afrizal A."/>
        </authorList>
    </citation>
    <scope>NUCLEOTIDE SEQUENCE [LARGE SCALE GENOMIC DNA]</scope>
    <source>
        <strain evidence="7 8">CLA-AA-H273</strain>
    </source>
</reference>
<dbReference type="Pfam" id="PF04932">
    <property type="entry name" value="Wzy_C"/>
    <property type="match status" value="1"/>
</dbReference>
<dbReference type="InterPro" id="IPR051533">
    <property type="entry name" value="WaaL-like"/>
</dbReference>
<feature type="transmembrane region" description="Helical" evidence="5">
    <location>
        <begin position="210"/>
        <end position="226"/>
    </location>
</feature>
<dbReference type="AlphaFoldDB" id="A0AAE3A0M4"/>
<comment type="subcellular location">
    <subcellularLocation>
        <location evidence="1">Membrane</location>
        <topology evidence="1">Multi-pass membrane protein</topology>
    </subcellularLocation>
</comment>
<feature type="transmembrane region" description="Helical" evidence="5">
    <location>
        <begin position="430"/>
        <end position="453"/>
    </location>
</feature>
<feature type="transmembrane region" description="Helical" evidence="5">
    <location>
        <begin position="334"/>
        <end position="357"/>
    </location>
</feature>
<dbReference type="InterPro" id="IPR007016">
    <property type="entry name" value="O-antigen_ligase-rel_domated"/>
</dbReference>